<name>A0AAW8VXW6_LACPE</name>
<gene>
    <name evidence="1" type="ORF">OOJ94_06755</name>
    <name evidence="2" type="ORF">RI536_08885</name>
</gene>
<dbReference type="EMBL" id="JAPEQV010000006">
    <property type="protein sequence ID" value="MDF2312508.1"/>
    <property type="molecule type" value="Genomic_DNA"/>
</dbReference>
<dbReference type="AlphaFoldDB" id="A0AAW8VXW6"/>
<dbReference type="Proteomes" id="UP001151834">
    <property type="component" value="Unassembled WGS sequence"/>
</dbReference>
<dbReference type="GeneID" id="49392715"/>
<organism evidence="2 3">
    <name type="scientific">Lactiplantibacillus pentosus</name>
    <name type="common">Lactobacillus pentosus</name>
    <dbReference type="NCBI Taxonomy" id="1589"/>
    <lineage>
        <taxon>Bacteria</taxon>
        <taxon>Bacillati</taxon>
        <taxon>Bacillota</taxon>
        <taxon>Bacilli</taxon>
        <taxon>Lactobacillales</taxon>
        <taxon>Lactobacillaceae</taxon>
        <taxon>Lactiplantibacillus</taxon>
    </lineage>
</organism>
<dbReference type="RefSeq" id="WP_050337818.1">
    <property type="nucleotide sequence ID" value="NZ_BJZC01000075.1"/>
</dbReference>
<sequence>MSKLVMWAKALSRWILTTIIAFAQRLTGRFKGHREPANTVEPSGRPNIFSDPDWQNYDYQHDMATDPELQPLSPVGREHLE</sequence>
<proteinExistence type="predicted"/>
<evidence type="ECO:0000313" key="1">
    <source>
        <dbReference type="EMBL" id="MDF2312508.1"/>
    </source>
</evidence>
<protein>
    <submittedName>
        <fullName evidence="2">Uncharacterized protein</fullName>
    </submittedName>
</protein>
<reference evidence="2" key="3">
    <citation type="submission" date="2023-08" db="EMBL/GenBank/DDBJ databases">
        <authorList>
            <person name="Page C.A."/>
            <person name="Perez-Diaz I.M."/>
        </authorList>
    </citation>
    <scope>NUCLEOTIDE SEQUENCE</scope>
    <source>
        <strain evidence="2">7.8.46</strain>
    </source>
</reference>
<dbReference type="EMBL" id="JAVLAQ010000001">
    <property type="protein sequence ID" value="MDT6990220.1"/>
    <property type="molecule type" value="Genomic_DNA"/>
</dbReference>
<comment type="caution">
    <text evidence="2">The sequence shown here is derived from an EMBL/GenBank/DDBJ whole genome shotgun (WGS) entry which is preliminary data.</text>
</comment>
<reference evidence="1" key="2">
    <citation type="journal article" date="2023" name="Front Nutr">
        <title>Lactiplantibacillus pentosus P2020 protects the hyperuricemia and renal inflammation in mice.</title>
        <authorList>
            <person name="Wang Z."/>
            <person name="Song L."/>
            <person name="Li X."/>
            <person name="Xiao Y."/>
            <person name="Huang Y."/>
            <person name="Zhang Y."/>
            <person name="Li J."/>
            <person name="Li M."/>
            <person name="Ren Z."/>
        </authorList>
    </citation>
    <scope>NUCLEOTIDE SEQUENCE</scope>
    <source>
        <strain evidence="1">P2000</strain>
    </source>
</reference>
<dbReference type="Proteomes" id="UP001267003">
    <property type="component" value="Unassembled WGS sequence"/>
</dbReference>
<evidence type="ECO:0000313" key="2">
    <source>
        <dbReference type="EMBL" id="MDT6990220.1"/>
    </source>
</evidence>
<reference evidence="1" key="1">
    <citation type="submission" date="2022-11" db="EMBL/GenBank/DDBJ databases">
        <authorList>
            <person name="Wang Z."/>
        </authorList>
    </citation>
    <scope>NUCLEOTIDE SEQUENCE</scope>
    <source>
        <strain evidence="1">P2000</strain>
    </source>
</reference>
<accession>A0AAW8VXW6</accession>
<evidence type="ECO:0000313" key="3">
    <source>
        <dbReference type="Proteomes" id="UP001267003"/>
    </source>
</evidence>